<feature type="transmembrane region" description="Helical" evidence="2">
    <location>
        <begin position="23"/>
        <end position="41"/>
    </location>
</feature>
<keyword evidence="2" id="KW-0812">Transmembrane</keyword>
<evidence type="ECO:0000256" key="2">
    <source>
        <dbReference type="SAM" id="Phobius"/>
    </source>
</evidence>
<keyword evidence="2" id="KW-0472">Membrane</keyword>
<name>K5X8B0_AGABU</name>
<protein>
    <recommendedName>
        <fullName evidence="3">Beta-lactamase-related domain-containing protein</fullName>
    </recommendedName>
</protein>
<dbReference type="OrthoDB" id="428260at2759"/>
<dbReference type="Gene3D" id="3.40.710.10">
    <property type="entry name" value="DD-peptidase/beta-lactamase superfamily"/>
    <property type="match status" value="1"/>
</dbReference>
<sequence>MDLKPEIRRPLFQRTACLTTRKTSLAIITLAALWVLGWHVYEAEFYFSLAMQSPQAISAKLGCPFPLPNHLLKERPLCPSEGPLRKSSKKLDAFLSERASHPDIDSLSIAVVTPYGTIFERGYGVLKANETVSQKPVSRHSIYRIASITKMFTVLETLILRERGVLNFDDPVEMFLPELEIPVYGWSEYLNGGKNSSLGTRPRITLRQLASHMSGIGRDYPPFDIGEWPQIPSTSTLRRMQSQGSLPLPERGQRTFAELVKSINKYPLINLPYDYPIYSNSGMDLLGLSNVAANKLRAGSNSGNEPQSHEELVKRDIFDPLGLNGSFYRVPYGTSLVEDLAVPNQSHEWADITFDDAEAPAGGQYSSLADLETVMQTILDPVTNNGVISEHVVREWLHPLFTWKNNLQEVGAPWEIMTIENNVRLYMKGGNLPGYHSEFVLVPEYQYGIIVLVTGTYQNTAAIVQEAASLYQPAIRSLLENRVNNAYVGRWVVSSSSIEKGETTTAQVKLINGALYLTELIVRGHDVLKIIEDSDFDLHKPYPIALWNTGRPNEFRLAFGRKSLNNDPSAGCMPYWVSIDNGLFSRGAPIDLVYWEGDELVYPSGGVRLARA</sequence>
<dbReference type="AlphaFoldDB" id="K5X8B0"/>
<dbReference type="Proteomes" id="UP000008493">
    <property type="component" value="Unassembled WGS sequence"/>
</dbReference>
<reference evidence="5" key="1">
    <citation type="journal article" date="2012" name="Proc. Natl. Acad. Sci. U.S.A.">
        <title>Genome sequence of the button mushroom Agaricus bisporus reveals mechanisms governing adaptation to a humic-rich ecological niche.</title>
        <authorList>
            <person name="Morin E."/>
            <person name="Kohler A."/>
            <person name="Baker A.R."/>
            <person name="Foulongne-Oriol M."/>
            <person name="Lombard V."/>
            <person name="Nagy L.G."/>
            <person name="Ohm R.A."/>
            <person name="Patyshakuliyeva A."/>
            <person name="Brun A."/>
            <person name="Aerts A.L."/>
            <person name="Bailey A.M."/>
            <person name="Billette C."/>
            <person name="Coutinho P.M."/>
            <person name="Deakin G."/>
            <person name="Doddapaneni H."/>
            <person name="Floudas D."/>
            <person name="Grimwood J."/>
            <person name="Hilden K."/>
            <person name="Kuees U."/>
            <person name="LaButti K.M."/>
            <person name="Lapidus A."/>
            <person name="Lindquist E.A."/>
            <person name="Lucas S.M."/>
            <person name="Murat C."/>
            <person name="Riley R.W."/>
            <person name="Salamov A.A."/>
            <person name="Schmutz J."/>
            <person name="Subramanian V."/>
            <person name="Woesten H.A.B."/>
            <person name="Xu J."/>
            <person name="Eastwood D.C."/>
            <person name="Foster G.D."/>
            <person name="Sonnenberg A.S."/>
            <person name="Cullen D."/>
            <person name="de Vries R.P."/>
            <person name="Lundell T."/>
            <person name="Hibbett D.S."/>
            <person name="Henrissat B."/>
            <person name="Burton K.S."/>
            <person name="Kerrigan R.W."/>
            <person name="Challen M.P."/>
            <person name="Grigoriev I.V."/>
            <person name="Martin F."/>
        </authorList>
    </citation>
    <scope>NUCLEOTIDE SEQUENCE [LARGE SCALE GENOMIC DNA]</scope>
    <source>
        <strain evidence="5">JB137-S8 / ATCC MYA-4627 / FGSC 10392</strain>
    </source>
</reference>
<dbReference type="EMBL" id="JH971385">
    <property type="protein sequence ID" value="EKM84136.1"/>
    <property type="molecule type" value="Genomic_DNA"/>
</dbReference>
<evidence type="ECO:0000313" key="5">
    <source>
        <dbReference type="Proteomes" id="UP000008493"/>
    </source>
</evidence>
<keyword evidence="5" id="KW-1185">Reference proteome</keyword>
<dbReference type="InterPro" id="IPR051478">
    <property type="entry name" value="Beta-lactamase-like_AB/R"/>
</dbReference>
<keyword evidence="2" id="KW-1133">Transmembrane helix</keyword>
<feature type="domain" description="Beta-lactamase-related" evidence="3">
    <location>
        <begin position="93"/>
        <end position="463"/>
    </location>
</feature>
<organism evidence="4 5">
    <name type="scientific">Agaricus bisporus var. burnettii (strain JB137-S8 / ATCC MYA-4627 / FGSC 10392)</name>
    <name type="common">White button mushroom</name>
    <dbReference type="NCBI Taxonomy" id="597362"/>
    <lineage>
        <taxon>Eukaryota</taxon>
        <taxon>Fungi</taxon>
        <taxon>Dikarya</taxon>
        <taxon>Basidiomycota</taxon>
        <taxon>Agaricomycotina</taxon>
        <taxon>Agaricomycetes</taxon>
        <taxon>Agaricomycetidae</taxon>
        <taxon>Agaricales</taxon>
        <taxon>Agaricineae</taxon>
        <taxon>Agaricaceae</taxon>
        <taxon>Agaricus</taxon>
    </lineage>
</organism>
<accession>K5X8B0</accession>
<dbReference type="PANTHER" id="PTHR22935:SF95">
    <property type="entry name" value="BETA-LACTAMASE-LIKE 1-RELATED"/>
    <property type="match status" value="1"/>
</dbReference>
<gene>
    <name evidence="4" type="ORF">AGABI1DRAFT_124460</name>
</gene>
<dbReference type="GeneID" id="18826151"/>
<comment type="similarity">
    <text evidence="1">Belongs to the beta-lactamase family.</text>
</comment>
<dbReference type="HOGENOM" id="CLU_030521_0_0_1"/>
<dbReference type="Pfam" id="PF00144">
    <property type="entry name" value="Beta-lactamase"/>
    <property type="match status" value="1"/>
</dbReference>
<dbReference type="InParanoid" id="K5X8B0"/>
<dbReference type="InterPro" id="IPR001466">
    <property type="entry name" value="Beta-lactam-related"/>
</dbReference>
<dbReference type="InterPro" id="IPR012338">
    <property type="entry name" value="Beta-lactam/transpept-like"/>
</dbReference>
<evidence type="ECO:0000259" key="3">
    <source>
        <dbReference type="Pfam" id="PF00144"/>
    </source>
</evidence>
<evidence type="ECO:0000313" key="4">
    <source>
        <dbReference type="EMBL" id="EKM84136.1"/>
    </source>
</evidence>
<dbReference type="KEGG" id="abp:AGABI1DRAFT124460"/>
<dbReference type="eggNOG" id="ENOG502S68R">
    <property type="taxonomic scope" value="Eukaryota"/>
</dbReference>
<dbReference type="PANTHER" id="PTHR22935">
    <property type="entry name" value="PENICILLIN-BINDING PROTEIN"/>
    <property type="match status" value="1"/>
</dbReference>
<proteinExistence type="inferred from homology"/>
<dbReference type="SUPFAM" id="SSF56601">
    <property type="entry name" value="beta-lactamase/transpeptidase-like"/>
    <property type="match status" value="1"/>
</dbReference>
<dbReference type="OMA" id="DHGIGYS"/>
<dbReference type="RefSeq" id="XP_007325826.1">
    <property type="nucleotide sequence ID" value="XM_007325764.1"/>
</dbReference>
<evidence type="ECO:0000256" key="1">
    <source>
        <dbReference type="ARBA" id="ARBA00038473"/>
    </source>
</evidence>